<feature type="compositionally biased region" description="Acidic residues" evidence="6">
    <location>
        <begin position="545"/>
        <end position="556"/>
    </location>
</feature>
<feature type="compositionally biased region" description="Low complexity" evidence="6">
    <location>
        <begin position="580"/>
        <end position="589"/>
    </location>
</feature>
<evidence type="ECO:0000256" key="4">
    <source>
        <dbReference type="ARBA" id="ARBA00023163"/>
    </source>
</evidence>
<dbReference type="InterPro" id="IPR003316">
    <property type="entry name" value="E2F_WHTH_DNA-bd_dom"/>
</dbReference>
<dbReference type="EMBL" id="GL832959">
    <property type="protein sequence ID" value="EGD81701.1"/>
    <property type="molecule type" value="Genomic_DNA"/>
</dbReference>
<feature type="compositionally biased region" description="Low complexity" evidence="6">
    <location>
        <begin position="156"/>
        <end position="165"/>
    </location>
</feature>
<evidence type="ECO:0000259" key="7">
    <source>
        <dbReference type="SMART" id="SM01372"/>
    </source>
</evidence>
<comment type="similarity">
    <text evidence="1 5">Belongs to the E2F/DP family.</text>
</comment>
<keyword evidence="9" id="KW-1185">Reference proteome</keyword>
<feature type="region of interest" description="Disordered" evidence="6">
    <location>
        <begin position="684"/>
        <end position="737"/>
    </location>
</feature>
<feature type="domain" description="E2F/DP family winged-helix DNA-binding" evidence="7">
    <location>
        <begin position="223"/>
        <end position="289"/>
    </location>
</feature>
<dbReference type="eggNOG" id="KOG2578">
    <property type="taxonomic scope" value="Eukaryota"/>
</dbReference>
<dbReference type="InterPro" id="IPR015633">
    <property type="entry name" value="E2F"/>
</dbReference>
<comment type="subcellular location">
    <subcellularLocation>
        <location evidence="5">Nucleus</location>
    </subcellularLocation>
</comment>
<feature type="region of interest" description="Disordered" evidence="6">
    <location>
        <begin position="122"/>
        <end position="225"/>
    </location>
</feature>
<feature type="compositionally biased region" description="Low complexity" evidence="6">
    <location>
        <begin position="126"/>
        <end position="138"/>
    </location>
</feature>
<evidence type="ECO:0000313" key="9">
    <source>
        <dbReference type="Proteomes" id="UP000007799"/>
    </source>
</evidence>
<feature type="region of interest" description="Disordered" evidence="6">
    <location>
        <begin position="72"/>
        <end position="99"/>
    </location>
</feature>
<dbReference type="GeneID" id="16077497"/>
<evidence type="ECO:0000256" key="6">
    <source>
        <dbReference type="SAM" id="MobiDB-lite"/>
    </source>
</evidence>
<dbReference type="PANTHER" id="PTHR12081">
    <property type="entry name" value="TRANSCRIPTION FACTOR E2F"/>
    <property type="match status" value="1"/>
</dbReference>
<feature type="compositionally biased region" description="Basic and acidic residues" evidence="6">
    <location>
        <begin position="514"/>
        <end position="526"/>
    </location>
</feature>
<name>F2U249_SALR5</name>
<gene>
    <name evidence="8" type="ORF">PTSG_02414</name>
</gene>
<dbReference type="Pfam" id="PF02319">
    <property type="entry name" value="WHD_E2F_TDP"/>
    <property type="match status" value="1"/>
</dbReference>
<organism evidence="8 9">
    <name type="scientific">Salpingoeca rosetta (strain ATCC 50818 / BSB-021)</name>
    <dbReference type="NCBI Taxonomy" id="946362"/>
    <lineage>
        <taxon>Eukaryota</taxon>
        <taxon>Choanoflagellata</taxon>
        <taxon>Craspedida</taxon>
        <taxon>Salpingoecidae</taxon>
        <taxon>Salpingoeca</taxon>
    </lineage>
</organism>
<dbReference type="InParanoid" id="F2U249"/>
<accession>F2U249</accession>
<dbReference type="GO" id="GO:0000978">
    <property type="term" value="F:RNA polymerase II cis-regulatory region sequence-specific DNA binding"/>
    <property type="evidence" value="ECO:0007669"/>
    <property type="project" value="InterPro"/>
</dbReference>
<dbReference type="Gene3D" id="1.10.10.10">
    <property type="entry name" value="Winged helix-like DNA-binding domain superfamily/Winged helix DNA-binding domain"/>
    <property type="match status" value="2"/>
</dbReference>
<sequence length="813" mass="87073">METASPHARQSNNSINSSVAQATLMTASPSPAADPSLAVRIGATPYTSLHFSSPQLLPYQLNHLLSDATPTLVPQQQPHQQAHNPAAGGSTSTTPSAQQQHVNAFQPEGLLLLSQLCSPHRKGKFSSRQTAATSSSSAKPVKRRLIDEMDDEEPEASAPSRSSNPSKKRSSKRRSGEQHRQPPNKTANVSARSSDAPRKKPKMARRASSSGSAKANSDKEGGRHDKSLGLATLRVLGVLLRLNPPFVLPLSILSELLQVKRRRLYEIINLLEALNFARRGGRNKLVWLGIQNFHATLATIGKDPAAAISDPSFLSQTNRSNVLARLTILFVASLIKDTRVDRLEDVADLLGEEGDPGASRYQTRLKRLYDIANFLCTIGLVNKVFDRPRTASGHRKPSFVWTGRLRNIPGLDTYNARSEPSSNSNGTETGTCGAKLSMPFVDVENLDCDPLPRPPAAEMKAWMQDEGEEAALLVASCRSAEEAKGALHASTQQLYQRLFVSVMAHALQSPCKPEAVKAEPVAHDEQPASSPPPVTQQQQQQQQRDDEEAAQEEEEQEQQKRHQSPPSPAVEVPHRHHFNQQQQQQQSSSCGSSELSEREDDGACASGDDGMHDDDDDDAASVCMSEPDISQRSSASTASSLTATAATAATAPAACMGPQHTSHMASPAGKVSALVATTKGGFDARGSALRSEDFDGDDMLQPASSPAFPDDDRDGGDDAATSHAAVTTGSSQTLATPATPAALTAQYSDHQLLSSPASTCATTAPVPFSPIPVQVREMIGADGRPMLQVHVLADPNGLLPEDSRVFTFEVPAQ</sequence>
<protein>
    <recommendedName>
        <fullName evidence="7">E2F/DP family winged-helix DNA-binding domain-containing protein</fullName>
    </recommendedName>
</protein>
<feature type="compositionally biased region" description="Polar residues" evidence="6">
    <location>
        <begin position="181"/>
        <end position="193"/>
    </location>
</feature>
<dbReference type="GO" id="GO:0090575">
    <property type="term" value="C:RNA polymerase II transcription regulator complex"/>
    <property type="evidence" value="ECO:0007669"/>
    <property type="project" value="TreeGrafter"/>
</dbReference>
<reference evidence="8" key="1">
    <citation type="submission" date="2009-08" db="EMBL/GenBank/DDBJ databases">
        <title>Annotation of Salpingoeca rosetta.</title>
        <authorList>
            <consortium name="The Broad Institute Genome Sequencing Platform"/>
            <person name="Russ C."/>
            <person name="Cuomo C."/>
            <person name="Burger G."/>
            <person name="Gray M.W."/>
            <person name="Holland P.W.H."/>
            <person name="King N."/>
            <person name="Lang F.B.F."/>
            <person name="Roger A.J."/>
            <person name="Ruiz-Trillo I."/>
            <person name="Young S.K."/>
            <person name="Zeng Q."/>
            <person name="Gargeya S."/>
            <person name="Alvarado L."/>
            <person name="Berlin A."/>
            <person name="Chapman S.B."/>
            <person name="Chen Z."/>
            <person name="Freedman E."/>
            <person name="Gellesch M."/>
            <person name="Goldberg J."/>
            <person name="Griggs A."/>
            <person name="Gujja S."/>
            <person name="Heilman E."/>
            <person name="Heiman D."/>
            <person name="Howarth C."/>
            <person name="Mehta T."/>
            <person name="Neiman D."/>
            <person name="Pearson M."/>
            <person name="Roberts A."/>
            <person name="Saif S."/>
            <person name="Shea T."/>
            <person name="Shenoy N."/>
            <person name="Sisk P."/>
            <person name="Stolte C."/>
            <person name="Sykes S."/>
            <person name="White J."/>
            <person name="Yandava C."/>
            <person name="Haas B."/>
            <person name="Nusbaum C."/>
            <person name="Birren B."/>
        </authorList>
    </citation>
    <scope>NUCLEOTIDE SEQUENCE</scope>
    <source>
        <strain evidence="8">ATCC 50818</strain>
    </source>
</reference>
<evidence type="ECO:0000313" key="8">
    <source>
        <dbReference type="EMBL" id="EGD81701.1"/>
    </source>
</evidence>
<dbReference type="AlphaFoldDB" id="F2U249"/>
<proteinExistence type="inferred from homology"/>
<feature type="region of interest" description="Disordered" evidence="6">
    <location>
        <begin position="1"/>
        <end position="36"/>
    </location>
</feature>
<dbReference type="RefSeq" id="XP_004996905.1">
    <property type="nucleotide sequence ID" value="XM_004996848.1"/>
</dbReference>
<keyword evidence="3 5" id="KW-0238">DNA-binding</keyword>
<feature type="compositionally biased region" description="Low complexity" evidence="6">
    <location>
        <begin position="74"/>
        <end position="87"/>
    </location>
</feature>
<feature type="compositionally biased region" description="Low complexity" evidence="6">
    <location>
        <begin position="27"/>
        <end position="36"/>
    </location>
</feature>
<dbReference type="OrthoDB" id="5318at2759"/>
<dbReference type="GO" id="GO:0000981">
    <property type="term" value="F:DNA-binding transcription factor activity, RNA polymerase II-specific"/>
    <property type="evidence" value="ECO:0007669"/>
    <property type="project" value="TreeGrafter"/>
</dbReference>
<feature type="region of interest" description="Disordered" evidence="6">
    <location>
        <begin position="514"/>
        <end position="649"/>
    </location>
</feature>
<feature type="compositionally biased region" description="Polar residues" evidence="6">
    <location>
        <begin position="89"/>
        <end position="99"/>
    </location>
</feature>
<dbReference type="STRING" id="946362.F2U249"/>
<dbReference type="SMART" id="SM01372">
    <property type="entry name" value="E2F_TDP"/>
    <property type="match status" value="2"/>
</dbReference>
<feature type="domain" description="E2F/DP family winged-helix DNA-binding" evidence="7">
    <location>
        <begin position="318"/>
        <end position="403"/>
    </location>
</feature>
<dbReference type="KEGG" id="sre:PTSG_02414"/>
<evidence type="ECO:0000256" key="3">
    <source>
        <dbReference type="ARBA" id="ARBA00023125"/>
    </source>
</evidence>
<dbReference type="InterPro" id="IPR036390">
    <property type="entry name" value="WH_DNA-bd_sf"/>
</dbReference>
<dbReference type="PANTHER" id="PTHR12081:SF7">
    <property type="entry name" value="TRANSCRIPTION FACTOR EFL-3"/>
    <property type="match status" value="1"/>
</dbReference>
<dbReference type="Proteomes" id="UP000007799">
    <property type="component" value="Unassembled WGS sequence"/>
</dbReference>
<feature type="compositionally biased region" description="Polar residues" evidence="6">
    <location>
        <begin position="8"/>
        <end position="26"/>
    </location>
</feature>
<dbReference type="SUPFAM" id="SSF46785">
    <property type="entry name" value="Winged helix' DNA-binding domain"/>
    <property type="match status" value="1"/>
</dbReference>
<feature type="compositionally biased region" description="Low complexity" evidence="6">
    <location>
        <begin position="206"/>
        <end position="215"/>
    </location>
</feature>
<feature type="compositionally biased region" description="Low complexity" evidence="6">
    <location>
        <begin position="633"/>
        <end position="649"/>
    </location>
</feature>
<keyword evidence="4 5" id="KW-0804">Transcription</keyword>
<evidence type="ECO:0000256" key="2">
    <source>
        <dbReference type="ARBA" id="ARBA00023015"/>
    </source>
</evidence>
<keyword evidence="2 5" id="KW-0805">Transcription regulation</keyword>
<keyword evidence="5" id="KW-0539">Nucleus</keyword>
<dbReference type="InterPro" id="IPR036388">
    <property type="entry name" value="WH-like_DNA-bd_sf"/>
</dbReference>
<evidence type="ECO:0000256" key="1">
    <source>
        <dbReference type="ARBA" id="ARBA00010940"/>
    </source>
</evidence>
<feature type="compositionally biased region" description="Basic and acidic residues" evidence="6">
    <location>
        <begin position="216"/>
        <end position="225"/>
    </location>
</feature>
<evidence type="ECO:0000256" key="5">
    <source>
        <dbReference type="RuleBase" id="RU003796"/>
    </source>
</evidence>